<dbReference type="Proteomes" id="UP000783686">
    <property type="component" value="Unassembled WGS sequence"/>
</dbReference>
<comment type="catalytic activity">
    <reaction evidence="1 15">
        <text>4-fumarylacetoacetate + H2O = acetoacetate + fumarate + H(+)</text>
        <dbReference type="Rhea" id="RHEA:10244"/>
        <dbReference type="ChEBI" id="CHEBI:13705"/>
        <dbReference type="ChEBI" id="CHEBI:15377"/>
        <dbReference type="ChEBI" id="CHEBI:15378"/>
        <dbReference type="ChEBI" id="CHEBI:18034"/>
        <dbReference type="ChEBI" id="CHEBI:29806"/>
        <dbReference type="EC" id="3.7.1.2"/>
    </reaction>
</comment>
<protein>
    <recommendedName>
        <fullName evidence="5 15">Fumarylacetoacetase</fullName>
        <ecNumber evidence="4 15">3.7.1.2</ecNumber>
    </recommendedName>
    <alternativeName>
        <fullName evidence="15">Fumarylacetoacetate hydrolase</fullName>
    </alternativeName>
</protein>
<feature type="binding site" evidence="14">
    <location>
        <position position="257"/>
    </location>
    <ligand>
        <name>Mg(2+)</name>
        <dbReference type="ChEBI" id="CHEBI:18420"/>
    </ligand>
</feature>
<dbReference type="OrthoDB" id="9971669at2759"/>
<evidence type="ECO:0000313" key="19">
    <source>
        <dbReference type="Proteomes" id="UP000614601"/>
    </source>
</evidence>
<organism evidence="18 19">
    <name type="scientific">Bursaphelenchus okinawaensis</name>
    <dbReference type="NCBI Taxonomy" id="465554"/>
    <lineage>
        <taxon>Eukaryota</taxon>
        <taxon>Metazoa</taxon>
        <taxon>Ecdysozoa</taxon>
        <taxon>Nematoda</taxon>
        <taxon>Chromadorea</taxon>
        <taxon>Rhabditida</taxon>
        <taxon>Tylenchina</taxon>
        <taxon>Tylenchomorpha</taxon>
        <taxon>Aphelenchoidea</taxon>
        <taxon>Aphelenchoididae</taxon>
        <taxon>Bursaphelenchus</taxon>
    </lineage>
</organism>
<dbReference type="UniPathway" id="UPA00139">
    <property type="reaction ID" value="UER00341"/>
</dbReference>
<comment type="similarity">
    <text evidence="3 15">Belongs to the FAH family.</text>
</comment>
<feature type="domain" description="Fumarylacetoacetase N-terminal" evidence="17">
    <location>
        <begin position="16"/>
        <end position="118"/>
    </location>
</feature>
<feature type="binding site" evidence="14">
    <location>
        <position position="233"/>
    </location>
    <ligand>
        <name>Mg(2+)</name>
        <dbReference type="ChEBI" id="CHEBI:18420"/>
    </ligand>
</feature>
<dbReference type="GO" id="GO:0006572">
    <property type="term" value="P:L-tyrosine catabolic process"/>
    <property type="evidence" value="ECO:0007669"/>
    <property type="project" value="UniProtKB-UniRule"/>
</dbReference>
<comment type="caution">
    <text evidence="18">The sequence shown here is derived from an EMBL/GenBank/DDBJ whole genome shotgun (WGS) entry which is preliminary data.</text>
</comment>
<dbReference type="InterPro" id="IPR036663">
    <property type="entry name" value="Fumarylacetoacetase_C_sf"/>
</dbReference>
<sequence length="416" mass="46523">MSFIDVPEGSDFTWDNLPYGVFSTKDNPKNRIGVAIGTKILDLSVISHLFDGPLLNDKQDVFRQTILNPFIALPRQYWAEARKTLQTLLSKDCDKLKNDQNLMEKAFVNQAEATMHLPIAIGDYTDFYSSYYHAVNCTKMFLGSEELTGNWKHLPTAYNGRSSSVVVSGTDIIRPKGQFRDSKDSPPTFGPTALLDYEFEMAFVVGGPPTQLGHPIPVAETQDHIFGMVILNDWSSRDIQLWEMAPLGPFLGKSFGTSISPWIVTMEALEPFLVPNPVQTPKPLEYLRHDDDYSYDILLETTIKPSSSTEAYKVAKTSFKHHYWTMKQQLAHHTVNGCNVNPGDLMGSGTVSGPTEGERGCMLELNWNRTVDIKLGDQKRHFLADGDEVVMKAHCENNGKRIGFGECRGTILPALP</sequence>
<dbReference type="EC" id="3.7.1.2" evidence="4 15"/>
<feature type="active site" description="Proton acceptor" evidence="12">
    <location>
        <position position="133"/>
    </location>
</feature>
<evidence type="ECO:0000256" key="6">
    <source>
        <dbReference type="ARBA" id="ARBA00022723"/>
    </source>
</evidence>
<feature type="binding site" evidence="13">
    <location>
        <position position="240"/>
    </location>
    <ligand>
        <name>substrate</name>
    </ligand>
</feature>
<evidence type="ECO:0000256" key="14">
    <source>
        <dbReference type="PIRSR" id="PIRSR605959-3"/>
    </source>
</evidence>
<dbReference type="EMBL" id="CAJFDH010000005">
    <property type="protein sequence ID" value="CAD5223151.1"/>
    <property type="molecule type" value="Genomic_DNA"/>
</dbReference>
<dbReference type="PANTHER" id="PTHR43069:SF2">
    <property type="entry name" value="FUMARYLACETOACETASE"/>
    <property type="match status" value="1"/>
</dbReference>
<proteinExistence type="inferred from homology"/>
<dbReference type="InterPro" id="IPR005959">
    <property type="entry name" value="Fumarylacetoacetase"/>
</dbReference>
<dbReference type="PANTHER" id="PTHR43069">
    <property type="entry name" value="FUMARYLACETOACETASE"/>
    <property type="match status" value="1"/>
</dbReference>
<gene>
    <name evidence="18" type="ORF">BOKJ2_LOCUS10000</name>
</gene>
<evidence type="ECO:0000256" key="12">
    <source>
        <dbReference type="PIRSR" id="PIRSR605959-1"/>
    </source>
</evidence>
<keyword evidence="6 14" id="KW-0479">Metal-binding</keyword>
<feature type="binding site" evidence="14">
    <location>
        <position position="126"/>
    </location>
    <ligand>
        <name>Ca(2+)</name>
        <dbReference type="ChEBI" id="CHEBI:29108"/>
    </ligand>
</feature>
<evidence type="ECO:0000256" key="9">
    <source>
        <dbReference type="ARBA" id="ARBA00022842"/>
    </source>
</evidence>
<dbReference type="FunFam" id="2.30.30.230:FF:000001">
    <property type="entry name" value="Fumarylacetoacetase"/>
    <property type="match status" value="1"/>
</dbReference>
<dbReference type="AlphaFoldDB" id="A0A811L7N1"/>
<evidence type="ECO:0000256" key="3">
    <source>
        <dbReference type="ARBA" id="ARBA00010211"/>
    </source>
</evidence>
<feature type="binding site" evidence="14">
    <location>
        <position position="200"/>
    </location>
    <ligand>
        <name>Ca(2+)</name>
        <dbReference type="ChEBI" id="CHEBI:29108"/>
    </ligand>
</feature>
<dbReference type="FunFam" id="3.90.850.10:FF:000004">
    <property type="entry name" value="Fumarylacetoacetase"/>
    <property type="match status" value="1"/>
</dbReference>
<keyword evidence="9 14" id="KW-0460">Magnesium</keyword>
<evidence type="ECO:0000256" key="4">
    <source>
        <dbReference type="ARBA" id="ARBA00012094"/>
    </source>
</evidence>
<dbReference type="SUPFAM" id="SSF56529">
    <property type="entry name" value="FAH"/>
    <property type="match status" value="1"/>
</dbReference>
<dbReference type="Gene3D" id="2.30.30.230">
    <property type="entry name" value="Fumarylacetoacetase, N-terminal domain"/>
    <property type="match status" value="1"/>
</dbReference>
<dbReference type="GO" id="GO:0046872">
    <property type="term" value="F:metal ion binding"/>
    <property type="evidence" value="ECO:0007669"/>
    <property type="project" value="UniProtKB-UniRule"/>
</dbReference>
<feature type="binding site" evidence="13">
    <location>
        <position position="350"/>
    </location>
    <ligand>
        <name>substrate</name>
    </ligand>
</feature>
<dbReference type="Proteomes" id="UP000614601">
    <property type="component" value="Unassembled WGS sequence"/>
</dbReference>
<dbReference type="Pfam" id="PF01557">
    <property type="entry name" value="FAA_hydrolase"/>
    <property type="match status" value="1"/>
</dbReference>
<evidence type="ECO:0000256" key="2">
    <source>
        <dbReference type="ARBA" id="ARBA00004782"/>
    </source>
</evidence>
<dbReference type="InterPro" id="IPR011234">
    <property type="entry name" value="Fumarylacetoacetase-like_C"/>
</dbReference>
<reference evidence="18" key="1">
    <citation type="submission" date="2020-09" db="EMBL/GenBank/DDBJ databases">
        <authorList>
            <person name="Kikuchi T."/>
        </authorList>
    </citation>
    <scope>NUCLEOTIDE SEQUENCE</scope>
    <source>
        <strain evidence="18">SH1</strain>
    </source>
</reference>
<keyword evidence="19" id="KW-1185">Reference proteome</keyword>
<keyword evidence="10 15" id="KW-0828">Tyrosine catabolism</keyword>
<dbReference type="NCBIfam" id="TIGR01266">
    <property type="entry name" value="fum_ac_acetase"/>
    <property type="match status" value="1"/>
</dbReference>
<dbReference type="GO" id="GO:0006559">
    <property type="term" value="P:L-phenylalanine catabolic process"/>
    <property type="evidence" value="ECO:0007669"/>
    <property type="project" value="UniProtKB-UniRule"/>
</dbReference>
<dbReference type="InterPro" id="IPR015377">
    <property type="entry name" value="Fumarylacetoacetase_N"/>
</dbReference>
<evidence type="ECO:0000256" key="5">
    <source>
        <dbReference type="ARBA" id="ARBA00014741"/>
    </source>
</evidence>
<feature type="binding site" evidence="14">
    <location>
        <position position="198"/>
    </location>
    <ligand>
        <name>Ca(2+)</name>
        <dbReference type="ChEBI" id="CHEBI:29108"/>
    </ligand>
</feature>
<evidence type="ECO:0000256" key="11">
    <source>
        <dbReference type="ARBA" id="ARBA00023232"/>
    </source>
</evidence>
<comment type="cofactor">
    <cofactor evidence="15">
        <name>Mg(2+)</name>
        <dbReference type="ChEBI" id="CHEBI:18420"/>
    </cofactor>
    <cofactor evidence="15">
        <name>Ca(2+)</name>
        <dbReference type="ChEBI" id="CHEBI:29108"/>
    </cofactor>
</comment>
<feature type="binding site" evidence="13">
    <location>
        <position position="128"/>
    </location>
    <ligand>
        <name>substrate</name>
    </ligand>
</feature>
<evidence type="ECO:0000256" key="13">
    <source>
        <dbReference type="PIRSR" id="PIRSR605959-2"/>
    </source>
</evidence>
<dbReference type="InterPro" id="IPR036462">
    <property type="entry name" value="Fumarylacetoacetase_N_sf"/>
</dbReference>
<evidence type="ECO:0000256" key="8">
    <source>
        <dbReference type="ARBA" id="ARBA00022837"/>
    </source>
</evidence>
<evidence type="ECO:0000259" key="17">
    <source>
        <dbReference type="Pfam" id="PF09298"/>
    </source>
</evidence>
<name>A0A811L7N1_9BILA</name>
<evidence type="ECO:0000256" key="1">
    <source>
        <dbReference type="ARBA" id="ARBA00000353"/>
    </source>
</evidence>
<dbReference type="Gene3D" id="3.90.850.10">
    <property type="entry name" value="Fumarylacetoacetase-like, C-terminal domain"/>
    <property type="match status" value="1"/>
</dbReference>
<evidence type="ECO:0000313" key="18">
    <source>
        <dbReference type="EMBL" id="CAD5223151.1"/>
    </source>
</evidence>
<comment type="pathway">
    <text evidence="2 15">Amino-acid degradation; L-phenylalanine degradation; acetoacetate and fumarate from L-phenylalanine: step 6/6.</text>
</comment>
<evidence type="ECO:0000256" key="15">
    <source>
        <dbReference type="RuleBase" id="RU366008"/>
    </source>
</evidence>
<dbReference type="SUPFAM" id="SSF63433">
    <property type="entry name" value="Fumarylacetoacetate hydrolase, FAH, N-terminal domain"/>
    <property type="match status" value="1"/>
</dbReference>
<evidence type="ECO:0000256" key="7">
    <source>
        <dbReference type="ARBA" id="ARBA00022801"/>
    </source>
</evidence>
<keyword evidence="8 14" id="KW-0106">Calcium</keyword>
<evidence type="ECO:0000259" key="16">
    <source>
        <dbReference type="Pfam" id="PF01557"/>
    </source>
</evidence>
<dbReference type="GO" id="GO:1902000">
    <property type="term" value="P:homogentisate catabolic process"/>
    <property type="evidence" value="ECO:0007669"/>
    <property type="project" value="TreeGrafter"/>
</dbReference>
<feature type="domain" description="Fumarylacetoacetase-like C-terminal" evidence="16">
    <location>
        <begin position="150"/>
        <end position="411"/>
    </location>
</feature>
<dbReference type="Pfam" id="PF09298">
    <property type="entry name" value="FAA_hydrolase_N"/>
    <property type="match status" value="1"/>
</dbReference>
<accession>A0A811L7N1</accession>
<feature type="binding site" evidence="14">
    <location>
        <position position="253"/>
    </location>
    <ligand>
        <name>Mg(2+)</name>
        <dbReference type="ChEBI" id="CHEBI:18420"/>
    </ligand>
</feature>
<dbReference type="GO" id="GO:0004334">
    <property type="term" value="F:fumarylacetoacetase activity"/>
    <property type="evidence" value="ECO:0007669"/>
    <property type="project" value="UniProtKB-UniRule"/>
</dbReference>
<evidence type="ECO:0000256" key="10">
    <source>
        <dbReference type="ARBA" id="ARBA00022878"/>
    </source>
</evidence>
<keyword evidence="7 15" id="KW-0378">Hydrolase</keyword>
<dbReference type="EMBL" id="CAJFCW020000005">
    <property type="protein sequence ID" value="CAG9117304.1"/>
    <property type="molecule type" value="Genomic_DNA"/>
</dbReference>
<keyword evidence="11 15" id="KW-0585">Phenylalanine catabolism</keyword>